<reference evidence="1 2" key="1">
    <citation type="submission" date="2024-01" db="EMBL/GenBank/DDBJ databases">
        <title>Genome assemblies of Stephania.</title>
        <authorList>
            <person name="Yang L."/>
        </authorList>
    </citation>
    <scope>NUCLEOTIDE SEQUENCE [LARGE SCALE GENOMIC DNA]</scope>
    <source>
        <strain evidence="1">YNDBR</strain>
        <tissue evidence="1">Leaf</tissue>
    </source>
</reference>
<comment type="caution">
    <text evidence="1">The sequence shown here is derived from an EMBL/GenBank/DDBJ whole genome shotgun (WGS) entry which is preliminary data.</text>
</comment>
<name>A0AAP0EHN7_9MAGN</name>
<proteinExistence type="predicted"/>
<accession>A0AAP0EHN7</accession>
<organism evidence="1 2">
    <name type="scientific">Stephania yunnanensis</name>
    <dbReference type="NCBI Taxonomy" id="152371"/>
    <lineage>
        <taxon>Eukaryota</taxon>
        <taxon>Viridiplantae</taxon>
        <taxon>Streptophyta</taxon>
        <taxon>Embryophyta</taxon>
        <taxon>Tracheophyta</taxon>
        <taxon>Spermatophyta</taxon>
        <taxon>Magnoliopsida</taxon>
        <taxon>Ranunculales</taxon>
        <taxon>Menispermaceae</taxon>
        <taxon>Menispermoideae</taxon>
        <taxon>Cissampelideae</taxon>
        <taxon>Stephania</taxon>
    </lineage>
</organism>
<gene>
    <name evidence="1" type="ORF">Syun_027286</name>
</gene>
<evidence type="ECO:0000313" key="1">
    <source>
        <dbReference type="EMBL" id="KAK9092375.1"/>
    </source>
</evidence>
<dbReference type="EMBL" id="JBBNAF010000012">
    <property type="protein sequence ID" value="KAK9092375.1"/>
    <property type="molecule type" value="Genomic_DNA"/>
</dbReference>
<dbReference type="AlphaFoldDB" id="A0AAP0EHN7"/>
<keyword evidence="2" id="KW-1185">Reference proteome</keyword>
<evidence type="ECO:0000313" key="2">
    <source>
        <dbReference type="Proteomes" id="UP001420932"/>
    </source>
</evidence>
<dbReference type="Proteomes" id="UP001420932">
    <property type="component" value="Unassembled WGS sequence"/>
</dbReference>
<sequence length="62" mass="7081">MFPPYVRASELTPANYTYGHSTFTPNVDVYASPITLKDIYIFYVPPICACERVNPSELHIWA</sequence>
<protein>
    <submittedName>
        <fullName evidence="1">Uncharacterized protein</fullName>
    </submittedName>
</protein>